<dbReference type="InterPro" id="IPR032710">
    <property type="entry name" value="NTF2-like_dom_sf"/>
</dbReference>
<reference evidence="3" key="1">
    <citation type="journal article" date="2019" name="Int. J. Syst. Evol. Microbiol.">
        <title>The Global Catalogue of Microorganisms (GCM) 10K type strain sequencing project: providing services to taxonomists for standard genome sequencing and annotation.</title>
        <authorList>
            <consortium name="The Broad Institute Genomics Platform"/>
            <consortium name="The Broad Institute Genome Sequencing Center for Infectious Disease"/>
            <person name="Wu L."/>
            <person name="Ma J."/>
        </authorList>
    </citation>
    <scope>NUCLEOTIDE SEQUENCE [LARGE SCALE GENOMIC DNA]</scope>
    <source>
        <strain evidence="3">CGMCC 1.10698</strain>
    </source>
</reference>
<dbReference type="Pfam" id="PF12680">
    <property type="entry name" value="SnoaL_2"/>
    <property type="match status" value="1"/>
</dbReference>
<protein>
    <submittedName>
        <fullName evidence="2">Nuclear transport factor 2 family protein</fullName>
    </submittedName>
</protein>
<dbReference type="Gene3D" id="3.10.450.50">
    <property type="match status" value="1"/>
</dbReference>
<proteinExistence type="predicted"/>
<accession>A0ABV8R103</accession>
<evidence type="ECO:0000259" key="1">
    <source>
        <dbReference type="Pfam" id="PF12680"/>
    </source>
</evidence>
<keyword evidence="3" id="KW-1185">Reference proteome</keyword>
<evidence type="ECO:0000313" key="2">
    <source>
        <dbReference type="EMBL" id="MFC4266056.1"/>
    </source>
</evidence>
<comment type="caution">
    <text evidence="2">The sequence shown here is derived from an EMBL/GenBank/DDBJ whole genome shotgun (WGS) entry which is preliminary data.</text>
</comment>
<dbReference type="InterPro" id="IPR037401">
    <property type="entry name" value="SnoaL-like"/>
</dbReference>
<dbReference type="Proteomes" id="UP001595773">
    <property type="component" value="Unassembled WGS sequence"/>
</dbReference>
<evidence type="ECO:0000313" key="3">
    <source>
        <dbReference type="Proteomes" id="UP001595773"/>
    </source>
</evidence>
<organism evidence="2 3">
    <name type="scientific">Arthrobacter cryoconiti</name>
    <dbReference type="NCBI Taxonomy" id="748907"/>
    <lineage>
        <taxon>Bacteria</taxon>
        <taxon>Bacillati</taxon>
        <taxon>Actinomycetota</taxon>
        <taxon>Actinomycetes</taxon>
        <taxon>Micrococcales</taxon>
        <taxon>Micrococcaceae</taxon>
        <taxon>Arthrobacter</taxon>
    </lineage>
</organism>
<dbReference type="SUPFAM" id="SSF54427">
    <property type="entry name" value="NTF2-like"/>
    <property type="match status" value="1"/>
</dbReference>
<name>A0ABV8R103_9MICC</name>
<feature type="domain" description="SnoaL-like" evidence="1">
    <location>
        <begin position="5"/>
        <end position="104"/>
    </location>
</feature>
<gene>
    <name evidence="2" type="ORF">ACFOW9_10635</name>
</gene>
<sequence>MSVLTEYIEAWKRNDTERILGTVTADVVITESFGPIYHGRDRVREWCEKWNDQGSRVRDWIVTNEVAVGDTLVAEWRFDYHQNGRDRSFLGATIATLRDGRIAELREYAITADLYTWEGEWK</sequence>
<dbReference type="RefSeq" id="WP_230068082.1">
    <property type="nucleotide sequence ID" value="NZ_BAABLL010000006.1"/>
</dbReference>
<dbReference type="EMBL" id="JBHSCQ010000016">
    <property type="protein sequence ID" value="MFC4266056.1"/>
    <property type="molecule type" value="Genomic_DNA"/>
</dbReference>